<evidence type="ECO:0008006" key="3">
    <source>
        <dbReference type="Google" id="ProtNLM"/>
    </source>
</evidence>
<name>A0AAW7ZBM4_9FIRM</name>
<comment type="caution">
    <text evidence="1">The sequence shown here is derived from an EMBL/GenBank/DDBJ whole genome shotgun (WGS) entry which is preliminary data.</text>
</comment>
<gene>
    <name evidence="1" type="ORF">P6N53_05230</name>
</gene>
<dbReference type="RefSeq" id="WP_304541689.1">
    <property type="nucleotide sequence ID" value="NZ_JARPTC010000006.1"/>
</dbReference>
<accession>A0AAW7ZBM4</accession>
<keyword evidence="2" id="KW-1185">Reference proteome</keyword>
<proteinExistence type="predicted"/>
<reference evidence="1" key="2">
    <citation type="submission" date="2023-03" db="EMBL/GenBank/DDBJ databases">
        <authorList>
            <person name="Zhang Z."/>
        </authorList>
    </citation>
    <scope>NUCLEOTIDE SEQUENCE</scope>
    <source>
        <strain evidence="1">DSA</strain>
    </source>
</reference>
<dbReference type="EMBL" id="JARPTC010000006">
    <property type="protein sequence ID" value="MDO7786624.1"/>
    <property type="molecule type" value="Genomic_DNA"/>
</dbReference>
<organism evidence="1 2">
    <name type="scientific">Desulforamulus aquiferis</name>
    <dbReference type="NCBI Taxonomy" id="1397668"/>
    <lineage>
        <taxon>Bacteria</taxon>
        <taxon>Bacillati</taxon>
        <taxon>Bacillota</taxon>
        <taxon>Clostridia</taxon>
        <taxon>Eubacteriales</taxon>
        <taxon>Peptococcaceae</taxon>
        <taxon>Desulforamulus</taxon>
    </lineage>
</organism>
<reference evidence="1" key="1">
    <citation type="journal article" date="2023" name="J. Hazard. Mater.">
        <title>Anaerobic biodegradation of pyrene and benzo[a]pyrene by a new sulfate-reducing Desulforamulus aquiferis strain DSA.</title>
        <authorList>
            <person name="Zhang Z."/>
            <person name="Sun J."/>
            <person name="Gong X."/>
            <person name="Wang C."/>
            <person name="Wang H."/>
        </authorList>
    </citation>
    <scope>NUCLEOTIDE SEQUENCE</scope>
    <source>
        <strain evidence="1">DSA</strain>
    </source>
</reference>
<dbReference type="Proteomes" id="UP001172911">
    <property type="component" value="Unassembled WGS sequence"/>
</dbReference>
<protein>
    <recommendedName>
        <fullName evidence="3">50S ribosomal protein L29</fullName>
    </recommendedName>
</protein>
<evidence type="ECO:0000313" key="1">
    <source>
        <dbReference type="EMBL" id="MDO7786624.1"/>
    </source>
</evidence>
<dbReference type="AlphaFoldDB" id="A0AAW7ZBM4"/>
<sequence>MRASDIQLLELRIEVGNQRLTDMSSNYGKNNQRVKNYRKRLERMIDLLSKVKHASAS</sequence>
<evidence type="ECO:0000313" key="2">
    <source>
        <dbReference type="Proteomes" id="UP001172911"/>
    </source>
</evidence>